<dbReference type="Proteomes" id="UP000343335">
    <property type="component" value="Unassembled WGS sequence"/>
</dbReference>
<dbReference type="InterPro" id="IPR013783">
    <property type="entry name" value="Ig-like_fold"/>
</dbReference>
<dbReference type="OrthoDB" id="6506633at2"/>
<accession>A0A5E4V2C5</accession>
<dbReference type="Gene3D" id="2.60.40.10">
    <property type="entry name" value="Immunoglobulins"/>
    <property type="match status" value="1"/>
</dbReference>
<dbReference type="InterPro" id="IPR008962">
    <property type="entry name" value="PapD-like_sf"/>
</dbReference>
<reference evidence="1 2" key="1">
    <citation type="submission" date="2019-08" db="EMBL/GenBank/DDBJ databases">
        <authorList>
            <person name="Peeters C."/>
        </authorList>
    </citation>
    <scope>NUCLEOTIDE SEQUENCE [LARGE SCALE GENOMIC DNA]</scope>
    <source>
        <strain evidence="1 2">LMG 31010</strain>
    </source>
</reference>
<proteinExistence type="predicted"/>
<sequence>MTLYDAIRHATDFVTRVLLTRTQRTGQAIRTGRGARTMVGAALVSALTMTQTTAMANVTISPIASVISSGQQQVSIIRITSQSTQAQYVDVSVRRIVAPATPDEHEVAVNIEQGDGLVASPAKFVLAAGATRLVRVVALGRPQVEAAYRVYFRPATAPDDTPARPTQGAFENDVNVSFVWGALVRVEPAKRAPGLASTEDNTALRNIGNVRAHVLAMGRCTGDAEHTCQWHDIGRSIYPGMTQPIPDALRDAQVRIRYRVDGVTNEQVMDLPRAP</sequence>
<organism evidence="1 2">
    <name type="scientific">Pandoraea commovens</name>
    <dbReference type="NCBI Taxonomy" id="2508289"/>
    <lineage>
        <taxon>Bacteria</taxon>
        <taxon>Pseudomonadati</taxon>
        <taxon>Pseudomonadota</taxon>
        <taxon>Betaproteobacteria</taxon>
        <taxon>Burkholderiales</taxon>
        <taxon>Burkholderiaceae</taxon>
        <taxon>Pandoraea</taxon>
    </lineage>
</organism>
<evidence type="ECO:0000313" key="1">
    <source>
        <dbReference type="EMBL" id="VVE04940.1"/>
    </source>
</evidence>
<dbReference type="RefSeq" id="WP_150664393.1">
    <property type="nucleotide sequence ID" value="NZ_CABPSA010000003.1"/>
</dbReference>
<dbReference type="EMBL" id="CABPSA010000003">
    <property type="protein sequence ID" value="VVE04940.1"/>
    <property type="molecule type" value="Genomic_DNA"/>
</dbReference>
<name>A0A5E4V2C5_9BURK</name>
<protein>
    <recommendedName>
        <fullName evidence="3">Fimbrial protein</fullName>
    </recommendedName>
</protein>
<evidence type="ECO:0000313" key="2">
    <source>
        <dbReference type="Proteomes" id="UP000343335"/>
    </source>
</evidence>
<dbReference type="SUPFAM" id="SSF49354">
    <property type="entry name" value="PapD-like"/>
    <property type="match status" value="1"/>
</dbReference>
<evidence type="ECO:0008006" key="3">
    <source>
        <dbReference type="Google" id="ProtNLM"/>
    </source>
</evidence>
<dbReference type="AlphaFoldDB" id="A0A5E4V2C5"/>
<gene>
    <name evidence="1" type="ORF">PCO31010_02339</name>
</gene>